<protein>
    <submittedName>
        <fullName evidence="1">Uncharacterized protein</fullName>
    </submittedName>
</protein>
<dbReference type="Proteomes" id="UP000234460">
    <property type="component" value="Chromosome LMANV2"/>
</dbReference>
<evidence type="ECO:0000313" key="2">
    <source>
        <dbReference type="Proteomes" id="UP000234460"/>
    </source>
</evidence>
<gene>
    <name evidence="1" type="ORF">LMANV2_500025</name>
</gene>
<sequence>MHSIPCPNLVNWKHFPEHPEMKKHKNYVFKKSEYCWIQNVRGRNRNFTRSWVYGGRRSERKW</sequence>
<proteinExistence type="predicted"/>
<reference evidence="1 2" key="1">
    <citation type="submission" date="2017-11" db="EMBL/GenBank/DDBJ databases">
        <authorList>
            <person name="Lechat P."/>
        </authorList>
    </citation>
    <scope>NUCLEOTIDE SEQUENCE [LARGE SCALE GENOMIC DNA]</scope>
    <source>
        <strain evidence="1">L495</strain>
    </source>
</reference>
<evidence type="ECO:0000313" key="1">
    <source>
        <dbReference type="EMBL" id="SOR62710.1"/>
    </source>
</evidence>
<comment type="caution">
    <text evidence="1">The sequence shown here is derived from an EMBL/GenBank/DDBJ whole genome shotgun (WGS) entry which is preliminary data.</text>
</comment>
<dbReference type="EMBL" id="OEJX01000046">
    <property type="protein sequence ID" value="SOR62710.1"/>
    <property type="molecule type" value="Genomic_DNA"/>
</dbReference>
<name>A0AAQ1SPP4_LEPIR</name>
<dbReference type="AlphaFoldDB" id="A0AAQ1SPP4"/>
<organism evidence="1 2">
    <name type="scientific">Leptospira interrogans serovar Manilae</name>
    <dbReference type="NCBI Taxonomy" id="214675"/>
    <lineage>
        <taxon>Bacteria</taxon>
        <taxon>Pseudomonadati</taxon>
        <taxon>Spirochaetota</taxon>
        <taxon>Spirochaetia</taxon>
        <taxon>Leptospirales</taxon>
        <taxon>Leptospiraceae</taxon>
        <taxon>Leptospira</taxon>
    </lineage>
</organism>
<accession>A0AAQ1SPP4</accession>